<keyword evidence="2" id="KW-1185">Reference proteome</keyword>
<evidence type="ECO:0000313" key="1">
    <source>
        <dbReference type="EMBL" id="EAU41054.1"/>
    </source>
</evidence>
<evidence type="ECO:0000313" key="2">
    <source>
        <dbReference type="Proteomes" id="UP000004310"/>
    </source>
</evidence>
<sequence>MEPLRNKFIFRSETPVGLLLQPSRPASRFWANIVKTTREVQYHGNEWPGVSARNETSSF</sequence>
<accession>Q0G1M7</accession>
<gene>
    <name evidence="1" type="ORF">FP2506_12344</name>
</gene>
<reference evidence="1 2" key="1">
    <citation type="journal article" date="2010" name="J. Bacteriol.">
        <title>Genome sequence of Fulvimarina pelagi HTCC2506T, a Mn(II)-oxidizing alphaproteobacterium possessing an aerobic anoxygenic photosynthetic gene cluster and Xanthorhodopsin.</title>
        <authorList>
            <person name="Kang I."/>
            <person name="Oh H.M."/>
            <person name="Lim S.I."/>
            <person name="Ferriera S."/>
            <person name="Giovannoni S.J."/>
            <person name="Cho J.C."/>
        </authorList>
    </citation>
    <scope>NUCLEOTIDE SEQUENCE [LARGE SCALE GENOMIC DNA]</scope>
    <source>
        <strain evidence="1 2">HTCC2506</strain>
    </source>
</reference>
<comment type="caution">
    <text evidence="1">The sequence shown here is derived from an EMBL/GenBank/DDBJ whole genome shotgun (WGS) entry which is preliminary data.</text>
</comment>
<proteinExistence type="predicted"/>
<dbReference type="Proteomes" id="UP000004310">
    <property type="component" value="Unassembled WGS sequence"/>
</dbReference>
<organism evidence="1 2">
    <name type="scientific">Fulvimarina pelagi HTCC2506</name>
    <dbReference type="NCBI Taxonomy" id="314231"/>
    <lineage>
        <taxon>Bacteria</taxon>
        <taxon>Pseudomonadati</taxon>
        <taxon>Pseudomonadota</taxon>
        <taxon>Alphaproteobacteria</taxon>
        <taxon>Hyphomicrobiales</taxon>
        <taxon>Aurantimonadaceae</taxon>
        <taxon>Fulvimarina</taxon>
    </lineage>
</organism>
<protein>
    <submittedName>
        <fullName evidence="1">Uncharacterized protein</fullName>
    </submittedName>
</protein>
<dbReference type="HOGENOM" id="CLU_2953817_0_0_5"/>
<name>Q0G1M7_9HYPH</name>
<dbReference type="EMBL" id="AATP01000004">
    <property type="protein sequence ID" value="EAU41054.1"/>
    <property type="molecule type" value="Genomic_DNA"/>
</dbReference>
<dbReference type="AlphaFoldDB" id="Q0G1M7"/>